<accession>W4LLM3</accession>
<evidence type="ECO:0000313" key="2">
    <source>
        <dbReference type="EMBL" id="ETW98872.1"/>
    </source>
</evidence>
<organism evidence="2 3">
    <name type="scientific">Entotheonella factor</name>
    <dbReference type="NCBI Taxonomy" id="1429438"/>
    <lineage>
        <taxon>Bacteria</taxon>
        <taxon>Pseudomonadati</taxon>
        <taxon>Nitrospinota/Tectimicrobiota group</taxon>
        <taxon>Candidatus Tectimicrobiota</taxon>
        <taxon>Candidatus Entotheonellia</taxon>
        <taxon>Candidatus Entotheonellales</taxon>
        <taxon>Candidatus Entotheonellaceae</taxon>
        <taxon>Candidatus Entotheonella</taxon>
    </lineage>
</organism>
<evidence type="ECO:0000313" key="3">
    <source>
        <dbReference type="Proteomes" id="UP000019141"/>
    </source>
</evidence>
<gene>
    <name evidence="2" type="ORF">ETSY1_17085</name>
</gene>
<dbReference type="AlphaFoldDB" id="W4LLM3"/>
<dbReference type="Gene3D" id="1.20.120.330">
    <property type="entry name" value="Nucleotidyltransferases domain 2"/>
    <property type="match status" value="1"/>
</dbReference>
<keyword evidence="3" id="KW-1185">Reference proteome</keyword>
<proteinExistence type="predicted"/>
<dbReference type="Pfam" id="PF05168">
    <property type="entry name" value="HEPN"/>
    <property type="match status" value="1"/>
</dbReference>
<comment type="caution">
    <text evidence="2">The sequence shown here is derived from an EMBL/GenBank/DDBJ whole genome shotgun (WGS) entry which is preliminary data.</text>
</comment>
<name>W4LLM3_ENTF1</name>
<evidence type="ECO:0000259" key="1">
    <source>
        <dbReference type="Pfam" id="PF05168"/>
    </source>
</evidence>
<dbReference type="Proteomes" id="UP000019141">
    <property type="component" value="Unassembled WGS sequence"/>
</dbReference>
<dbReference type="HOGENOM" id="CLU_1913239_0_0_7"/>
<protein>
    <recommendedName>
        <fullName evidence="1">HEPN domain-containing protein</fullName>
    </recommendedName>
</protein>
<dbReference type="EMBL" id="AZHW01000510">
    <property type="protein sequence ID" value="ETW98872.1"/>
    <property type="molecule type" value="Genomic_DNA"/>
</dbReference>
<reference evidence="2 3" key="1">
    <citation type="journal article" date="2014" name="Nature">
        <title>An environmental bacterial taxon with a large and distinct metabolic repertoire.</title>
        <authorList>
            <person name="Wilson M.C."/>
            <person name="Mori T."/>
            <person name="Ruckert C."/>
            <person name="Uria A.R."/>
            <person name="Helf M.J."/>
            <person name="Takada K."/>
            <person name="Gernert C."/>
            <person name="Steffens U.A."/>
            <person name="Heycke N."/>
            <person name="Schmitt S."/>
            <person name="Rinke C."/>
            <person name="Helfrich E.J."/>
            <person name="Brachmann A.O."/>
            <person name="Gurgui C."/>
            <person name="Wakimoto T."/>
            <person name="Kracht M."/>
            <person name="Crusemann M."/>
            <person name="Hentschel U."/>
            <person name="Abe I."/>
            <person name="Matsunaga S."/>
            <person name="Kalinowski J."/>
            <person name="Takeyama H."/>
            <person name="Piel J."/>
        </authorList>
    </citation>
    <scope>NUCLEOTIDE SEQUENCE [LARGE SCALE GENOMIC DNA]</scope>
    <source>
        <strain evidence="3">TSY1</strain>
    </source>
</reference>
<sequence>MEAVRFNAALMMLDDARHLVQAGRWASAISRAYYCAYQAMWSALGAPIQANQWRHAAIVAHFVRGYWFAPTHPHTGPGLLESLRRPLQWLYQKRIDVDYDIKPVTETIATRAVEIAEQVCQEIQQRSGERSS</sequence>
<feature type="domain" description="HEPN" evidence="1">
    <location>
        <begin position="7"/>
        <end position="123"/>
    </location>
</feature>
<dbReference type="InterPro" id="IPR007842">
    <property type="entry name" value="HEPN_dom"/>
</dbReference>